<gene>
    <name evidence="2" type="ORF">IRJ41_020971</name>
</gene>
<feature type="non-terminal residue" evidence="2">
    <location>
        <position position="265"/>
    </location>
</feature>
<reference evidence="2" key="1">
    <citation type="submission" date="2021-02" db="EMBL/GenBank/DDBJ databases">
        <title>Comparative genomics reveals that relaxation of natural selection precedes convergent phenotypic evolution of cavefish.</title>
        <authorList>
            <person name="Peng Z."/>
        </authorList>
    </citation>
    <scope>NUCLEOTIDE SEQUENCE</scope>
    <source>
        <tissue evidence="2">Muscle</tissue>
    </source>
</reference>
<feature type="transmembrane region" description="Helical" evidence="1">
    <location>
        <begin position="7"/>
        <end position="29"/>
    </location>
</feature>
<feature type="transmembrane region" description="Helical" evidence="1">
    <location>
        <begin position="112"/>
        <end position="129"/>
    </location>
</feature>
<keyword evidence="3" id="KW-1185">Reference proteome</keyword>
<evidence type="ECO:0000313" key="3">
    <source>
        <dbReference type="Proteomes" id="UP001059041"/>
    </source>
</evidence>
<dbReference type="PANTHER" id="PTHR28474">
    <property type="entry name" value="TRANSMEMBRANE PROTEIN 72"/>
    <property type="match status" value="1"/>
</dbReference>
<evidence type="ECO:0000313" key="2">
    <source>
        <dbReference type="EMBL" id="KAI7805911.1"/>
    </source>
</evidence>
<organism evidence="2 3">
    <name type="scientific">Triplophysa rosa</name>
    <name type="common">Cave loach</name>
    <dbReference type="NCBI Taxonomy" id="992332"/>
    <lineage>
        <taxon>Eukaryota</taxon>
        <taxon>Metazoa</taxon>
        <taxon>Chordata</taxon>
        <taxon>Craniata</taxon>
        <taxon>Vertebrata</taxon>
        <taxon>Euteleostomi</taxon>
        <taxon>Actinopterygii</taxon>
        <taxon>Neopterygii</taxon>
        <taxon>Teleostei</taxon>
        <taxon>Ostariophysi</taxon>
        <taxon>Cypriniformes</taxon>
        <taxon>Nemacheilidae</taxon>
        <taxon>Triplophysa</taxon>
    </lineage>
</organism>
<keyword evidence="1" id="KW-0472">Membrane</keyword>
<name>A0A9W7WPE1_TRIRA</name>
<sequence>KGSALWVIVECACRGFGISTAAVLCAVGIETLRQGEFHSLAVYLLISSVLIMLCEVAFFIDALLAMCLSCSPTKRFFIVWKKLAKVGGFQKFLYYTMMSVMCFLHPVLAWQAVIPGIMLLVTGFLNFILSKKKKSEPPKESSAFNDPTQSSVSFTDTGDTEHFHIISGKRSSVFLNNSRSHGLTDSTRSMLEEDQSVKKAHHKKTNTNMRNVHFIESIREDDSEMEKLEETTSEKAPILRLLDQSRSPSSRLHASMQFRSFLSSY</sequence>
<proteinExistence type="predicted"/>
<dbReference type="Proteomes" id="UP001059041">
    <property type="component" value="Linkage Group LG9"/>
</dbReference>
<evidence type="ECO:0000256" key="1">
    <source>
        <dbReference type="SAM" id="Phobius"/>
    </source>
</evidence>
<keyword evidence="1" id="KW-1133">Transmembrane helix</keyword>
<protein>
    <submittedName>
        <fullName evidence="2">Transmembrane protein 72</fullName>
    </submittedName>
</protein>
<feature type="transmembrane region" description="Helical" evidence="1">
    <location>
        <begin position="41"/>
        <end position="68"/>
    </location>
</feature>
<dbReference type="InterPro" id="IPR032055">
    <property type="entry name" value="TMEM72"/>
</dbReference>
<accession>A0A9W7WPE1</accession>
<dbReference type="AlphaFoldDB" id="A0A9W7WPE1"/>
<keyword evidence="1 2" id="KW-0812">Transmembrane</keyword>
<dbReference type="EMBL" id="JAFHDT010000009">
    <property type="protein sequence ID" value="KAI7805911.1"/>
    <property type="molecule type" value="Genomic_DNA"/>
</dbReference>
<comment type="caution">
    <text evidence="2">The sequence shown here is derived from an EMBL/GenBank/DDBJ whole genome shotgun (WGS) entry which is preliminary data.</text>
</comment>
<dbReference type="Pfam" id="PF16054">
    <property type="entry name" value="TMEM72"/>
    <property type="match status" value="1"/>
</dbReference>
<dbReference type="PANTHER" id="PTHR28474:SF1">
    <property type="entry name" value="TRANSMEMBRANE PROTEIN 72"/>
    <property type="match status" value="1"/>
</dbReference>